<dbReference type="Gene3D" id="1.10.510.10">
    <property type="entry name" value="Transferase(Phosphotransferase) domain 1"/>
    <property type="match status" value="1"/>
</dbReference>
<evidence type="ECO:0000259" key="3">
    <source>
        <dbReference type="PROSITE" id="PS50011"/>
    </source>
</evidence>
<proteinExistence type="predicted"/>
<dbReference type="CDD" id="cd14014">
    <property type="entry name" value="STKc_PknB_like"/>
    <property type="match status" value="1"/>
</dbReference>
<protein>
    <recommendedName>
        <fullName evidence="2">histidine kinase</fullName>
        <ecNumber evidence="2">2.7.13.3</ecNumber>
    </recommendedName>
</protein>
<dbReference type="InterPro" id="IPR053159">
    <property type="entry name" value="Hybrid_Histidine_Kinase"/>
</dbReference>
<dbReference type="PRINTS" id="PR00344">
    <property type="entry name" value="BCTRLSENSOR"/>
</dbReference>
<dbReference type="RefSeq" id="WP_153584644.1">
    <property type="nucleotide sequence ID" value="NZ_WJBU01000007.1"/>
</dbReference>
<feature type="domain" description="Protein kinase" evidence="3">
    <location>
        <begin position="1"/>
        <end position="260"/>
    </location>
</feature>
<reference evidence="5 6" key="1">
    <citation type="submission" date="2019-11" db="EMBL/GenBank/DDBJ databases">
        <title>Caenimonas koreensis gen. nov., sp. nov., isolated from activated sludge.</title>
        <authorList>
            <person name="Seung H.R."/>
        </authorList>
    </citation>
    <scope>NUCLEOTIDE SEQUENCE [LARGE SCALE GENOMIC DNA]</scope>
    <source>
        <strain evidence="5 6">EMB320</strain>
    </source>
</reference>
<dbReference type="SMART" id="SM00065">
    <property type="entry name" value="GAF"/>
    <property type="match status" value="1"/>
</dbReference>
<accession>A0A844B204</accession>
<dbReference type="SUPFAM" id="SSF56112">
    <property type="entry name" value="Protein kinase-like (PK-like)"/>
    <property type="match status" value="1"/>
</dbReference>
<dbReference type="OrthoDB" id="9801841at2"/>
<dbReference type="Proteomes" id="UP000487350">
    <property type="component" value="Unassembled WGS sequence"/>
</dbReference>
<dbReference type="InterPro" id="IPR011009">
    <property type="entry name" value="Kinase-like_dom_sf"/>
</dbReference>
<dbReference type="Pfam" id="PF01590">
    <property type="entry name" value="GAF"/>
    <property type="match status" value="1"/>
</dbReference>
<dbReference type="SMART" id="SM00387">
    <property type="entry name" value="HATPase_c"/>
    <property type="match status" value="1"/>
</dbReference>
<dbReference type="Gene3D" id="3.30.450.40">
    <property type="match status" value="1"/>
</dbReference>
<dbReference type="EMBL" id="WJBU01000007">
    <property type="protein sequence ID" value="MRD47302.1"/>
    <property type="molecule type" value="Genomic_DNA"/>
</dbReference>
<dbReference type="Gene3D" id="3.30.565.10">
    <property type="entry name" value="Histidine kinase-like ATPase, C-terminal domain"/>
    <property type="match status" value="1"/>
</dbReference>
<dbReference type="PANTHER" id="PTHR43642:SF1">
    <property type="entry name" value="HYBRID SIGNAL TRANSDUCTION HISTIDINE KINASE G"/>
    <property type="match status" value="1"/>
</dbReference>
<organism evidence="5 6">
    <name type="scientific">Caenimonas koreensis DSM 17982</name>
    <dbReference type="NCBI Taxonomy" id="1121255"/>
    <lineage>
        <taxon>Bacteria</taxon>
        <taxon>Pseudomonadati</taxon>
        <taxon>Pseudomonadota</taxon>
        <taxon>Betaproteobacteria</taxon>
        <taxon>Burkholderiales</taxon>
        <taxon>Comamonadaceae</taxon>
        <taxon>Caenimonas</taxon>
    </lineage>
</organism>
<comment type="caution">
    <text evidence="5">The sequence shown here is derived from an EMBL/GenBank/DDBJ whole genome shotgun (WGS) entry which is preliminary data.</text>
</comment>
<dbReference type="InterPro" id="IPR036890">
    <property type="entry name" value="HATPase_C_sf"/>
</dbReference>
<dbReference type="PROSITE" id="PS50109">
    <property type="entry name" value="HIS_KIN"/>
    <property type="match status" value="1"/>
</dbReference>
<comment type="catalytic activity">
    <reaction evidence="1">
        <text>ATP + protein L-histidine = ADP + protein N-phospho-L-histidine.</text>
        <dbReference type="EC" id="2.7.13.3"/>
    </reaction>
</comment>
<evidence type="ECO:0000313" key="6">
    <source>
        <dbReference type="Proteomes" id="UP000487350"/>
    </source>
</evidence>
<dbReference type="InterPro" id="IPR041664">
    <property type="entry name" value="AAA_16"/>
</dbReference>
<dbReference type="Pfam" id="PF13191">
    <property type="entry name" value="AAA_16"/>
    <property type="match status" value="1"/>
</dbReference>
<name>A0A844B204_9BURK</name>
<evidence type="ECO:0000313" key="5">
    <source>
        <dbReference type="EMBL" id="MRD47302.1"/>
    </source>
</evidence>
<dbReference type="EC" id="2.7.13.3" evidence="2"/>
<dbReference type="InterPro" id="IPR029016">
    <property type="entry name" value="GAF-like_dom_sf"/>
</dbReference>
<dbReference type="PANTHER" id="PTHR43642">
    <property type="entry name" value="HYBRID SIGNAL TRANSDUCTION HISTIDINE KINASE G"/>
    <property type="match status" value="1"/>
</dbReference>
<dbReference type="Pfam" id="PF02518">
    <property type="entry name" value="HATPase_c"/>
    <property type="match status" value="1"/>
</dbReference>
<dbReference type="InterPro" id="IPR005467">
    <property type="entry name" value="His_kinase_dom"/>
</dbReference>
<dbReference type="Pfam" id="PF00069">
    <property type="entry name" value="Pkinase"/>
    <property type="match status" value="1"/>
</dbReference>
<dbReference type="GO" id="GO:0004673">
    <property type="term" value="F:protein histidine kinase activity"/>
    <property type="evidence" value="ECO:0007669"/>
    <property type="project" value="UniProtKB-EC"/>
</dbReference>
<dbReference type="PROSITE" id="PS50011">
    <property type="entry name" value="PROTEIN_KINASE_DOM"/>
    <property type="match status" value="1"/>
</dbReference>
<dbReference type="InterPro" id="IPR000719">
    <property type="entry name" value="Prot_kinase_dom"/>
</dbReference>
<keyword evidence="6" id="KW-1185">Reference proteome</keyword>
<sequence>MQHARNDDSDDVIYVSATTRVYRLQAAAQAGTVVCKEFLGPDAARRLGTEREVLGRLTGIDGVVQLCASQGQPHALALHDSDARPVADILRSGAMALPMVLSFARQLARILGNVHRAGVIHRDIHPANVLVAPDGRALLIDFDLAVVARSHDQAIHDGQMVGTLGYAAPEQTGRTGRVVDSRADLYALGVTLYEMVTGRPPFQQADALALIHDHLVRAPVAPGDIDQAVPPALSAIILRLLEKAPERRYQSAEGLLHDLVALPMTGGPVPSPIELGERDFAVRLAAPDQLVGRAGETAVLRSALADALHTTRRTVLVCGAAGVGKSALVAQLQPVVAAAGGWIVHGKFDQFLKETASVGGVMQAMRSIGRLLLAQPDAALAQHRARILAALGSHASLLTRIFPEFELLLGPQPGAPEGDPRHMEVQMQQALVDLIGAVASPSRPLVIVLDDLQWAGAQSLRIFERLMSDASLRGVLLVGAYRTDELDASHVLQAMLARWIEPPQRAVQVELANLDGTDLASLIGDMLRLPAARVQGLASAVAALTDGNPFHTVEMINALRNEGLLLLGEQGWRWDEAAIRHFVGGSNVMDLVWVRIAALPAASRELLETMSCLTFAVDYRLLGAAAGLAAPELEAHLRPCIEDGLIVAQQRGGQEGLRMRHERVQQATLAAMSEQARSQRRLAMARRLAPEPEFLAEAAQLYQACLPLLQARDAQLQDGEREIHRAAQLLHSLAQTLAASAAHQLAHRYLVSAAALLDGMGEPAATPLRRLIDAELHCALYTLGRADEADPLYEKMQAQMQHPQELVEPACLQMRSLDMRGRMAEAMQIGLRLLAQLGMHVRLDQSEAQIEQRLDALDPWVAHDSKIDPASRGQIRDARLMAVAKLLGRTAGSAYLSSDLKSFVVLLLESQRLWEEHGPCAELIACMGHMNAMLIGRRQDFRTGYRIARHVVNVGEALGMLAQTAEARYRFAGHACGWFEPLESAFEHARRACEELQARGDLSFACYGHTYAYGLLLDIAPTIDVHEAEIEAGLALCQRAGNAHAAAMHTCEQQFLRALRGLTRAPDSFDDEHFAEHEFMARVRHLPYVDFDYFRALQALIWTDARALAHQAPDLLRRVQGVAAGFFRVPHIQLFAALAQAWQLQAGSVPASECPQAFAHLEACRDWLAARAGDQPYNYLHLLRLVQAEQAWAQGDLWRAAAAFDSAVQESAERERAWHRGLIAERAGVFHCARGMLASGASLIRQSRDCYAAWGAAAKVAQLEQTHAFLRDGRAEPDAAVQRPAQHLSPASNAATRDVLDLVGVLRASQALSSEMTLELLTARVTDVLAALSGATKVLMLTVIDGQWWMPPHEAGLTSLPVQEAAARGLLPMSAFAYAERTDEALVIDDVRSDARFAGDPYFAQVPVCSLLVVPIAGQGGTRAVLVLENRLGRAAFNTQRLDAVRLIAGQLAVSLANAQLYENLERRVQARTVELQQMQARLVAAARSAGRAEIANNVLHNVGNVLNSVNVSASVVRRTVDASSIERLTRGVALMNELATQVPDFMGSDPRGKTLQTYFNDLVGVLAAERQTALEDIDRLSRSIEHIIYVVATQQSHAGPSSVLESSRPDSLMDEALLLAADAVKRSGAIVVRRYTAVPTLSLDRQRLLEILVNLIVNAAQALHGTPPPDRRLTVGTDVIEVPLAEGGKKLRLTVADQGEGIAMENVSRIFAHGFTTRQAGHGFGLHSSALAAMEMGGRITVHSDGPGRGAQFIVEIPLRPAA</sequence>
<dbReference type="InterPro" id="IPR004358">
    <property type="entry name" value="Sig_transdc_His_kin-like_C"/>
</dbReference>
<evidence type="ECO:0000259" key="4">
    <source>
        <dbReference type="PROSITE" id="PS50109"/>
    </source>
</evidence>
<feature type="domain" description="Histidine kinase" evidence="4">
    <location>
        <begin position="1645"/>
        <end position="1762"/>
    </location>
</feature>
<evidence type="ECO:0000256" key="1">
    <source>
        <dbReference type="ARBA" id="ARBA00000085"/>
    </source>
</evidence>
<dbReference type="InterPro" id="IPR003018">
    <property type="entry name" value="GAF"/>
</dbReference>
<dbReference type="SUPFAM" id="SSF55874">
    <property type="entry name" value="ATPase domain of HSP90 chaperone/DNA topoisomerase II/histidine kinase"/>
    <property type="match status" value="1"/>
</dbReference>
<dbReference type="GO" id="GO:0005524">
    <property type="term" value="F:ATP binding"/>
    <property type="evidence" value="ECO:0007669"/>
    <property type="project" value="InterPro"/>
</dbReference>
<dbReference type="SUPFAM" id="SSF52540">
    <property type="entry name" value="P-loop containing nucleoside triphosphate hydrolases"/>
    <property type="match status" value="1"/>
</dbReference>
<gene>
    <name evidence="5" type="ORF">GHT07_08420</name>
</gene>
<evidence type="ECO:0000256" key="2">
    <source>
        <dbReference type="ARBA" id="ARBA00012438"/>
    </source>
</evidence>
<dbReference type="SUPFAM" id="SSF55781">
    <property type="entry name" value="GAF domain-like"/>
    <property type="match status" value="1"/>
</dbReference>
<dbReference type="InterPro" id="IPR003594">
    <property type="entry name" value="HATPase_dom"/>
</dbReference>
<dbReference type="InterPro" id="IPR027417">
    <property type="entry name" value="P-loop_NTPase"/>
</dbReference>